<comment type="cofactor">
    <cofactor evidence="1 11">
        <name>Zn(2+)</name>
        <dbReference type="ChEBI" id="CHEBI:29105"/>
    </cofactor>
</comment>
<keyword evidence="6 11" id="KW-0378">Hydrolase</keyword>
<dbReference type="AlphaFoldDB" id="A0A1F6WJW9"/>
<dbReference type="EC" id="3.4.24.-" evidence="11"/>
<evidence type="ECO:0000256" key="8">
    <source>
        <dbReference type="ARBA" id="ARBA00022989"/>
    </source>
</evidence>
<proteinExistence type="inferred from homology"/>
<dbReference type="InterPro" id="IPR036034">
    <property type="entry name" value="PDZ_sf"/>
</dbReference>
<comment type="similarity">
    <text evidence="3 11">Belongs to the peptidase M50B family.</text>
</comment>
<evidence type="ECO:0000256" key="2">
    <source>
        <dbReference type="ARBA" id="ARBA00004141"/>
    </source>
</evidence>
<dbReference type="GO" id="GO:0016020">
    <property type="term" value="C:membrane"/>
    <property type="evidence" value="ECO:0007669"/>
    <property type="project" value="UniProtKB-SubCell"/>
</dbReference>
<keyword evidence="7 11" id="KW-0862">Zinc</keyword>
<evidence type="ECO:0000313" key="14">
    <source>
        <dbReference type="Proteomes" id="UP000179880"/>
    </source>
</evidence>
<dbReference type="GO" id="GO:0046872">
    <property type="term" value="F:metal ion binding"/>
    <property type="evidence" value="ECO:0007669"/>
    <property type="project" value="UniProtKB-KW"/>
</dbReference>
<dbReference type="NCBIfam" id="TIGR00054">
    <property type="entry name" value="RIP metalloprotease RseP"/>
    <property type="match status" value="1"/>
</dbReference>
<dbReference type="PANTHER" id="PTHR42837:SF2">
    <property type="entry name" value="MEMBRANE METALLOPROTEASE ARASP2, CHLOROPLASTIC-RELATED"/>
    <property type="match status" value="1"/>
</dbReference>
<sequence length="348" mass="38026">MSIIVFLIILSVLVLAHEFGHFLVAKRAGARVDEFGLGFPPRLFSWRRGETLYSINLLLFGGFVKILGENPHLGVELLSEDEKSKSLNLKPAHIQASVLVAGVFFNLLLAWVLLSISLMIGLPYNPEKSLGAEYIRDPVIVIVEILPDTPAEKAGLRTGDHLLGFESVKEVQNFTAVNKGQEVKIIYEREGEKFTTNITPPLGVSLDFLGAAHLPIHLAILEGIRFTSIKTWDIIRSVGMLIGGIFTGASSLQMLTGPVGIVDVVGQAMNLGFSYLLFFMAFISINLAVLNLLPIPALDGGRLLFLLIEKLKGSPMRPRVASVANLIGFALLIFLMIAVTINDLIKLF</sequence>
<dbReference type="CDD" id="cd06163">
    <property type="entry name" value="S2P-M50_PDZ_RseP-like"/>
    <property type="match status" value="1"/>
</dbReference>
<name>A0A1F6WJW9_9BACT</name>
<evidence type="ECO:0000313" key="13">
    <source>
        <dbReference type="EMBL" id="OGI82178.1"/>
    </source>
</evidence>
<keyword evidence="9 11" id="KW-0482">Metalloprotease</keyword>
<evidence type="ECO:0000256" key="6">
    <source>
        <dbReference type="ARBA" id="ARBA00022801"/>
    </source>
</evidence>
<organism evidence="13 14">
    <name type="scientific">Candidatus Nomurabacteria bacterium RIFCSPHIGHO2_02_FULL_42_24</name>
    <dbReference type="NCBI Taxonomy" id="1801757"/>
    <lineage>
        <taxon>Bacteria</taxon>
        <taxon>Candidatus Nomuraibacteriota</taxon>
    </lineage>
</organism>
<evidence type="ECO:0000256" key="3">
    <source>
        <dbReference type="ARBA" id="ARBA00007931"/>
    </source>
</evidence>
<feature type="transmembrane region" description="Helical" evidence="11">
    <location>
        <begin position="98"/>
        <end position="120"/>
    </location>
</feature>
<keyword evidence="10 11" id="KW-0472">Membrane</keyword>
<keyword evidence="4 13" id="KW-0645">Protease</keyword>
<protein>
    <recommendedName>
        <fullName evidence="11">Zinc metalloprotease</fullName>
        <ecNumber evidence="11">3.4.24.-</ecNumber>
    </recommendedName>
</protein>
<dbReference type="GO" id="GO:0006508">
    <property type="term" value="P:proteolysis"/>
    <property type="evidence" value="ECO:0007669"/>
    <property type="project" value="UniProtKB-KW"/>
</dbReference>
<evidence type="ECO:0000259" key="12">
    <source>
        <dbReference type="PROSITE" id="PS50106"/>
    </source>
</evidence>
<dbReference type="InterPro" id="IPR008915">
    <property type="entry name" value="Peptidase_M50"/>
</dbReference>
<reference evidence="13 14" key="1">
    <citation type="journal article" date="2016" name="Nat. Commun.">
        <title>Thousands of microbial genomes shed light on interconnected biogeochemical processes in an aquifer system.</title>
        <authorList>
            <person name="Anantharaman K."/>
            <person name="Brown C.T."/>
            <person name="Hug L.A."/>
            <person name="Sharon I."/>
            <person name="Castelle C.J."/>
            <person name="Probst A.J."/>
            <person name="Thomas B.C."/>
            <person name="Singh A."/>
            <person name="Wilkins M.J."/>
            <person name="Karaoz U."/>
            <person name="Brodie E.L."/>
            <person name="Williams K.H."/>
            <person name="Hubbard S.S."/>
            <person name="Banfield J.F."/>
        </authorList>
    </citation>
    <scope>NUCLEOTIDE SEQUENCE [LARGE SCALE GENOMIC DNA]</scope>
</reference>
<dbReference type="PANTHER" id="PTHR42837">
    <property type="entry name" value="REGULATOR OF SIGMA-E PROTEASE RSEP"/>
    <property type="match status" value="1"/>
</dbReference>
<comment type="subcellular location">
    <subcellularLocation>
        <location evidence="2">Membrane</location>
        <topology evidence="2">Multi-pass membrane protein</topology>
    </subcellularLocation>
</comment>
<dbReference type="Gene3D" id="2.30.42.10">
    <property type="match status" value="1"/>
</dbReference>
<evidence type="ECO:0000256" key="9">
    <source>
        <dbReference type="ARBA" id="ARBA00023049"/>
    </source>
</evidence>
<gene>
    <name evidence="13" type="ORF">A3B93_01405</name>
</gene>
<dbReference type="SUPFAM" id="SSF50156">
    <property type="entry name" value="PDZ domain-like"/>
    <property type="match status" value="1"/>
</dbReference>
<dbReference type="Proteomes" id="UP000179880">
    <property type="component" value="Unassembled WGS sequence"/>
</dbReference>
<dbReference type="InterPro" id="IPR004387">
    <property type="entry name" value="Pept_M50_Zn"/>
</dbReference>
<evidence type="ECO:0000256" key="10">
    <source>
        <dbReference type="ARBA" id="ARBA00023136"/>
    </source>
</evidence>
<evidence type="ECO:0000256" key="11">
    <source>
        <dbReference type="RuleBase" id="RU362031"/>
    </source>
</evidence>
<dbReference type="GO" id="GO:0004222">
    <property type="term" value="F:metalloendopeptidase activity"/>
    <property type="evidence" value="ECO:0007669"/>
    <property type="project" value="InterPro"/>
</dbReference>
<keyword evidence="8 11" id="KW-1133">Transmembrane helix</keyword>
<evidence type="ECO:0000256" key="4">
    <source>
        <dbReference type="ARBA" id="ARBA00022670"/>
    </source>
</evidence>
<evidence type="ECO:0000256" key="5">
    <source>
        <dbReference type="ARBA" id="ARBA00022692"/>
    </source>
</evidence>
<keyword evidence="5 11" id="KW-0812">Transmembrane</keyword>
<feature type="transmembrane region" description="Helical" evidence="11">
    <location>
        <begin position="233"/>
        <end position="255"/>
    </location>
</feature>
<dbReference type="SMART" id="SM00228">
    <property type="entry name" value="PDZ"/>
    <property type="match status" value="1"/>
</dbReference>
<evidence type="ECO:0000256" key="1">
    <source>
        <dbReference type="ARBA" id="ARBA00001947"/>
    </source>
</evidence>
<accession>A0A1F6WJW9</accession>
<dbReference type="EMBL" id="MFUH01000010">
    <property type="protein sequence ID" value="OGI82178.1"/>
    <property type="molecule type" value="Genomic_DNA"/>
</dbReference>
<comment type="caution">
    <text evidence="13">The sequence shown here is derived from an EMBL/GenBank/DDBJ whole genome shotgun (WGS) entry which is preliminary data.</text>
</comment>
<feature type="transmembrane region" description="Helical" evidence="11">
    <location>
        <begin position="275"/>
        <end position="298"/>
    </location>
</feature>
<dbReference type="PROSITE" id="PS50106">
    <property type="entry name" value="PDZ"/>
    <property type="match status" value="1"/>
</dbReference>
<keyword evidence="11" id="KW-0479">Metal-binding</keyword>
<dbReference type="InterPro" id="IPR001478">
    <property type="entry name" value="PDZ"/>
</dbReference>
<evidence type="ECO:0000256" key="7">
    <source>
        <dbReference type="ARBA" id="ARBA00022833"/>
    </source>
</evidence>
<feature type="domain" description="PDZ" evidence="12">
    <location>
        <begin position="119"/>
        <end position="175"/>
    </location>
</feature>
<feature type="transmembrane region" description="Helical" evidence="11">
    <location>
        <begin position="319"/>
        <end position="341"/>
    </location>
</feature>
<dbReference type="Pfam" id="PF02163">
    <property type="entry name" value="Peptidase_M50"/>
    <property type="match status" value="1"/>
</dbReference>